<keyword evidence="2" id="KW-1133">Transmembrane helix</keyword>
<dbReference type="Proteomes" id="UP000729402">
    <property type="component" value="Unassembled WGS sequence"/>
</dbReference>
<name>A0A8J5W3V4_ZIZPA</name>
<sequence length="152" mass="15113">MGGGAMTGAGATTGGAAAGGAATGGAMTGATSGAEAGGAATGGATAGGAMAGATCGAREATIARRDAASDSRTPRASKRLRCYLSWARLIWDRTAKAGCPSEQGQGYSLIVPAKDIWGRLETLRLVILIFISLGVLFSFGKPFVFSCLGFIF</sequence>
<feature type="transmembrane region" description="Helical" evidence="2">
    <location>
        <begin position="125"/>
        <end position="151"/>
    </location>
</feature>
<reference evidence="3" key="1">
    <citation type="journal article" date="2021" name="bioRxiv">
        <title>Whole Genome Assembly and Annotation of Northern Wild Rice, Zizania palustris L., Supports a Whole Genome Duplication in the Zizania Genus.</title>
        <authorList>
            <person name="Haas M."/>
            <person name="Kono T."/>
            <person name="Macchietto M."/>
            <person name="Millas R."/>
            <person name="McGilp L."/>
            <person name="Shao M."/>
            <person name="Duquette J."/>
            <person name="Hirsch C.N."/>
            <person name="Kimball J."/>
        </authorList>
    </citation>
    <scope>NUCLEOTIDE SEQUENCE</scope>
    <source>
        <tissue evidence="3">Fresh leaf tissue</tissue>
    </source>
</reference>
<gene>
    <name evidence="3" type="ORF">GUJ93_ZPchr0006g42478</name>
</gene>
<protein>
    <submittedName>
        <fullName evidence="3">Uncharacterized protein</fullName>
    </submittedName>
</protein>
<evidence type="ECO:0000256" key="2">
    <source>
        <dbReference type="SAM" id="Phobius"/>
    </source>
</evidence>
<keyword evidence="2" id="KW-0812">Transmembrane</keyword>
<dbReference type="EMBL" id="JAAALK010000283">
    <property type="protein sequence ID" value="KAG8076938.1"/>
    <property type="molecule type" value="Genomic_DNA"/>
</dbReference>
<comment type="caution">
    <text evidence="3">The sequence shown here is derived from an EMBL/GenBank/DDBJ whole genome shotgun (WGS) entry which is preliminary data.</text>
</comment>
<feature type="compositionally biased region" description="Gly residues" evidence="1">
    <location>
        <begin position="17"/>
        <end position="27"/>
    </location>
</feature>
<dbReference type="AlphaFoldDB" id="A0A8J5W3V4"/>
<reference evidence="3" key="2">
    <citation type="submission" date="2021-02" db="EMBL/GenBank/DDBJ databases">
        <authorList>
            <person name="Kimball J.A."/>
            <person name="Haas M.W."/>
            <person name="Macchietto M."/>
            <person name="Kono T."/>
            <person name="Duquette J."/>
            <person name="Shao M."/>
        </authorList>
    </citation>
    <scope>NUCLEOTIDE SEQUENCE</scope>
    <source>
        <tissue evidence="3">Fresh leaf tissue</tissue>
    </source>
</reference>
<feature type="compositionally biased region" description="Gly residues" evidence="1">
    <location>
        <begin position="35"/>
        <end position="50"/>
    </location>
</feature>
<organism evidence="3 4">
    <name type="scientific">Zizania palustris</name>
    <name type="common">Northern wild rice</name>
    <dbReference type="NCBI Taxonomy" id="103762"/>
    <lineage>
        <taxon>Eukaryota</taxon>
        <taxon>Viridiplantae</taxon>
        <taxon>Streptophyta</taxon>
        <taxon>Embryophyta</taxon>
        <taxon>Tracheophyta</taxon>
        <taxon>Spermatophyta</taxon>
        <taxon>Magnoliopsida</taxon>
        <taxon>Liliopsida</taxon>
        <taxon>Poales</taxon>
        <taxon>Poaceae</taxon>
        <taxon>BOP clade</taxon>
        <taxon>Oryzoideae</taxon>
        <taxon>Oryzeae</taxon>
        <taxon>Zizaniinae</taxon>
        <taxon>Zizania</taxon>
    </lineage>
</organism>
<evidence type="ECO:0000313" key="4">
    <source>
        <dbReference type="Proteomes" id="UP000729402"/>
    </source>
</evidence>
<keyword evidence="2" id="KW-0472">Membrane</keyword>
<feature type="region of interest" description="Disordered" evidence="1">
    <location>
        <begin position="17"/>
        <end position="50"/>
    </location>
</feature>
<keyword evidence="4" id="KW-1185">Reference proteome</keyword>
<evidence type="ECO:0000313" key="3">
    <source>
        <dbReference type="EMBL" id="KAG8076938.1"/>
    </source>
</evidence>
<evidence type="ECO:0000256" key="1">
    <source>
        <dbReference type="SAM" id="MobiDB-lite"/>
    </source>
</evidence>
<accession>A0A8J5W3V4</accession>
<proteinExistence type="predicted"/>